<dbReference type="GO" id="GO:0000978">
    <property type="term" value="F:RNA polymerase II cis-regulatory region sequence-specific DNA binding"/>
    <property type="evidence" value="ECO:0007669"/>
    <property type="project" value="TreeGrafter"/>
</dbReference>
<dbReference type="PANTHER" id="PTHR24339">
    <property type="entry name" value="HOMEOBOX PROTEIN EMX-RELATED"/>
    <property type="match status" value="1"/>
</dbReference>
<keyword evidence="9" id="KW-1185">Reference proteome</keyword>
<dbReference type="AlphaFoldDB" id="A0A8J9UP14"/>
<dbReference type="SMART" id="SM00389">
    <property type="entry name" value="HOX"/>
    <property type="match status" value="1"/>
</dbReference>
<gene>
    <name evidence="8" type="ORF">BINO364_LOCUS9593</name>
</gene>
<proteinExistence type="predicted"/>
<dbReference type="InterPro" id="IPR001356">
    <property type="entry name" value="HD"/>
</dbReference>
<keyword evidence="2 5" id="KW-0238">DNA-binding</keyword>
<dbReference type="EMBL" id="OV170224">
    <property type="protein sequence ID" value="CAH0723816.1"/>
    <property type="molecule type" value="Genomic_DNA"/>
</dbReference>
<reference evidence="8" key="1">
    <citation type="submission" date="2021-12" db="EMBL/GenBank/DDBJ databases">
        <authorList>
            <person name="Martin H S."/>
        </authorList>
    </citation>
    <scope>NUCLEOTIDE SEQUENCE</scope>
</reference>
<dbReference type="GO" id="GO:0005634">
    <property type="term" value="C:nucleus"/>
    <property type="evidence" value="ECO:0007669"/>
    <property type="project" value="UniProtKB-SubCell"/>
</dbReference>
<evidence type="ECO:0000256" key="5">
    <source>
        <dbReference type="RuleBase" id="RU000682"/>
    </source>
</evidence>
<dbReference type="Proteomes" id="UP000838878">
    <property type="component" value="Chromosome 4"/>
</dbReference>
<feature type="compositionally biased region" description="Low complexity" evidence="6">
    <location>
        <begin position="1"/>
        <end position="13"/>
    </location>
</feature>
<name>A0A8J9UP14_9NEOP</name>
<keyword evidence="3 5" id="KW-0371">Homeobox</keyword>
<evidence type="ECO:0000256" key="4">
    <source>
        <dbReference type="ARBA" id="ARBA00023242"/>
    </source>
</evidence>
<comment type="subcellular location">
    <subcellularLocation>
        <location evidence="1 5">Nucleus</location>
    </subcellularLocation>
</comment>
<feature type="compositionally biased region" description="Polar residues" evidence="6">
    <location>
        <begin position="14"/>
        <end position="42"/>
    </location>
</feature>
<dbReference type="GO" id="GO:0000981">
    <property type="term" value="F:DNA-binding transcription factor activity, RNA polymerase II-specific"/>
    <property type="evidence" value="ECO:0007669"/>
    <property type="project" value="InterPro"/>
</dbReference>
<dbReference type="InterPro" id="IPR050877">
    <property type="entry name" value="EMX-VAX-Noto_Homeobox_TFs"/>
</dbReference>
<evidence type="ECO:0000256" key="6">
    <source>
        <dbReference type="SAM" id="MobiDB-lite"/>
    </source>
</evidence>
<feature type="region of interest" description="Disordered" evidence="6">
    <location>
        <begin position="1"/>
        <end position="42"/>
    </location>
</feature>
<evidence type="ECO:0000256" key="3">
    <source>
        <dbReference type="ARBA" id="ARBA00023155"/>
    </source>
</evidence>
<dbReference type="GO" id="GO:0030182">
    <property type="term" value="P:neuron differentiation"/>
    <property type="evidence" value="ECO:0007669"/>
    <property type="project" value="TreeGrafter"/>
</dbReference>
<dbReference type="PRINTS" id="PR00024">
    <property type="entry name" value="HOMEOBOX"/>
</dbReference>
<organism evidence="8 9">
    <name type="scientific">Brenthis ino</name>
    <name type="common">lesser marbled fritillary</name>
    <dbReference type="NCBI Taxonomy" id="405034"/>
    <lineage>
        <taxon>Eukaryota</taxon>
        <taxon>Metazoa</taxon>
        <taxon>Ecdysozoa</taxon>
        <taxon>Arthropoda</taxon>
        <taxon>Hexapoda</taxon>
        <taxon>Insecta</taxon>
        <taxon>Pterygota</taxon>
        <taxon>Neoptera</taxon>
        <taxon>Endopterygota</taxon>
        <taxon>Lepidoptera</taxon>
        <taxon>Glossata</taxon>
        <taxon>Ditrysia</taxon>
        <taxon>Papilionoidea</taxon>
        <taxon>Nymphalidae</taxon>
        <taxon>Heliconiinae</taxon>
        <taxon>Argynnini</taxon>
        <taxon>Brenthis</taxon>
    </lineage>
</organism>
<dbReference type="InterPro" id="IPR020479">
    <property type="entry name" value="HD_metazoa"/>
</dbReference>
<feature type="domain" description="Homeobox" evidence="7">
    <location>
        <begin position="181"/>
        <end position="243"/>
    </location>
</feature>
<accession>A0A8J9UP14</accession>
<dbReference type="Pfam" id="PF00046">
    <property type="entry name" value="Homeodomain"/>
    <property type="match status" value="1"/>
</dbReference>
<dbReference type="OrthoDB" id="6159439at2759"/>
<dbReference type="SUPFAM" id="SSF46689">
    <property type="entry name" value="Homeodomain-like"/>
    <property type="match status" value="1"/>
</dbReference>
<dbReference type="InterPro" id="IPR009057">
    <property type="entry name" value="Homeodomain-like_sf"/>
</dbReference>
<evidence type="ECO:0000256" key="1">
    <source>
        <dbReference type="ARBA" id="ARBA00004123"/>
    </source>
</evidence>
<sequence>MSVTTSSSTSTTSQVYPNNTSDTQWVSGSSNHTPQSDIQTSAGETQQYRVNHINCNGSSGIYNVPKITHTNMYNGLSASGINNINGISNTNCIDSNINVHEQHYNLPNYASSSNGITGNDIRFQSTHNRHSNSGVMVSTSRVYVPYPAPSTSWASSGNRHLLGSRTTWSATKTTNGGVKKPKRIRTAFTSQQMMELENEYARARYLDRSRRAELSEVLSLNERTIKIWFQNRRMKEKKDKIESAEEAEATSTTEPIPQNASAPVIMYDPYPHNGIFTRDEYVEQYPVASSAMPMPPQNIMPIVQSGQNSTFNSYPAFIVDNNVQLAENFDVQYSEVNMGLIECHINDKIDNFKVEVIDSSPQPGTSSSTSDGSTNDFNGQNWDLSWIRSINMDDDF</sequence>
<dbReference type="InterPro" id="IPR017970">
    <property type="entry name" value="Homeobox_CS"/>
</dbReference>
<evidence type="ECO:0000313" key="9">
    <source>
        <dbReference type="Proteomes" id="UP000838878"/>
    </source>
</evidence>
<evidence type="ECO:0000259" key="7">
    <source>
        <dbReference type="SMART" id="SM00389"/>
    </source>
</evidence>
<feature type="region of interest" description="Disordered" evidence="6">
    <location>
        <begin position="358"/>
        <end position="377"/>
    </location>
</feature>
<protein>
    <recommendedName>
        <fullName evidence="7">Homeobox domain-containing protein</fullName>
    </recommendedName>
</protein>
<dbReference type="Gene3D" id="1.10.10.60">
    <property type="entry name" value="Homeodomain-like"/>
    <property type="match status" value="1"/>
</dbReference>
<dbReference type="CDD" id="cd00086">
    <property type="entry name" value="homeodomain"/>
    <property type="match status" value="1"/>
</dbReference>
<evidence type="ECO:0000256" key="2">
    <source>
        <dbReference type="ARBA" id="ARBA00023125"/>
    </source>
</evidence>
<evidence type="ECO:0000313" key="8">
    <source>
        <dbReference type="EMBL" id="CAH0723816.1"/>
    </source>
</evidence>
<keyword evidence="4 5" id="KW-0539">Nucleus</keyword>
<feature type="non-terminal residue" evidence="8">
    <location>
        <position position="396"/>
    </location>
</feature>
<dbReference type="PANTHER" id="PTHR24339:SF28">
    <property type="entry name" value="E5-RELATED"/>
    <property type="match status" value="1"/>
</dbReference>
<feature type="compositionally biased region" description="Low complexity" evidence="6">
    <location>
        <begin position="358"/>
        <end position="373"/>
    </location>
</feature>
<dbReference type="PROSITE" id="PS00027">
    <property type="entry name" value="HOMEOBOX_1"/>
    <property type="match status" value="1"/>
</dbReference>
<dbReference type="GO" id="GO:0007420">
    <property type="term" value="P:brain development"/>
    <property type="evidence" value="ECO:0007669"/>
    <property type="project" value="TreeGrafter"/>
</dbReference>